<accession>A0A6A5FAQ1</accession>
<evidence type="ECO:0000313" key="1">
    <source>
        <dbReference type="EMBL" id="KAF1392276.1"/>
    </source>
</evidence>
<name>A0A6A5FAQ1_PERFL</name>
<dbReference type="EMBL" id="VHII01000004">
    <property type="protein sequence ID" value="KAF1392276.1"/>
    <property type="molecule type" value="Genomic_DNA"/>
</dbReference>
<sequence length="81" mass="8857">MATELHLSPLLLLLGGNHRQYINERAVEWFVDKTESLLDLLCLTGKTLCDENGDIASDGASSSSVSLPPDSLWSHVCSTKR</sequence>
<organism evidence="1 2">
    <name type="scientific">Perca fluviatilis</name>
    <name type="common">European perch</name>
    <dbReference type="NCBI Taxonomy" id="8168"/>
    <lineage>
        <taxon>Eukaryota</taxon>
        <taxon>Metazoa</taxon>
        <taxon>Chordata</taxon>
        <taxon>Craniata</taxon>
        <taxon>Vertebrata</taxon>
        <taxon>Euteleostomi</taxon>
        <taxon>Actinopterygii</taxon>
        <taxon>Neopterygii</taxon>
        <taxon>Teleostei</taxon>
        <taxon>Neoteleostei</taxon>
        <taxon>Acanthomorphata</taxon>
        <taxon>Eupercaria</taxon>
        <taxon>Perciformes</taxon>
        <taxon>Percoidei</taxon>
        <taxon>Percidae</taxon>
        <taxon>Percinae</taxon>
        <taxon>Perca</taxon>
    </lineage>
</organism>
<reference evidence="1 2" key="1">
    <citation type="submission" date="2019-06" db="EMBL/GenBank/DDBJ databases">
        <title>A chromosome-scale genome assembly of the European perch, Perca fluviatilis.</title>
        <authorList>
            <person name="Roques C."/>
            <person name="Zahm M."/>
            <person name="Cabau C."/>
            <person name="Klopp C."/>
            <person name="Bouchez O."/>
            <person name="Donnadieu C."/>
            <person name="Kuhl H."/>
            <person name="Gislard M."/>
            <person name="Guendouz S."/>
            <person name="Journot L."/>
            <person name="Haffray P."/>
            <person name="Bestin A."/>
            <person name="Morvezen R."/>
            <person name="Feron R."/>
            <person name="Wen M."/>
            <person name="Jouanno E."/>
            <person name="Herpin A."/>
            <person name="Schartl M."/>
            <person name="Postlethwait J."/>
            <person name="Schaerlinger B."/>
            <person name="Chardard D."/>
            <person name="Lecocq T."/>
            <person name="Poncet C."/>
            <person name="Jaffrelo L."/>
            <person name="Lampietro C."/>
            <person name="Guiguen Y."/>
        </authorList>
    </citation>
    <scope>NUCLEOTIDE SEQUENCE [LARGE SCALE GENOMIC DNA]</scope>
    <source>
        <tissue evidence="1">Blood</tissue>
    </source>
</reference>
<protein>
    <submittedName>
        <fullName evidence="1">Uncharacterized protein</fullName>
    </submittedName>
</protein>
<evidence type="ECO:0000313" key="2">
    <source>
        <dbReference type="Proteomes" id="UP000465112"/>
    </source>
</evidence>
<gene>
    <name evidence="1" type="ORF">PFLUV_G00051100</name>
</gene>
<dbReference type="AlphaFoldDB" id="A0A6A5FAQ1"/>
<keyword evidence="2" id="KW-1185">Reference proteome</keyword>
<dbReference type="Proteomes" id="UP000465112">
    <property type="component" value="Chromosome 4"/>
</dbReference>
<comment type="caution">
    <text evidence="1">The sequence shown here is derived from an EMBL/GenBank/DDBJ whole genome shotgun (WGS) entry which is preliminary data.</text>
</comment>
<proteinExistence type="predicted"/>